<evidence type="ECO:0000256" key="4">
    <source>
        <dbReference type="ARBA" id="ARBA00022723"/>
    </source>
</evidence>
<dbReference type="InterPro" id="IPR002048">
    <property type="entry name" value="EF_hand_dom"/>
</dbReference>
<dbReference type="SUPFAM" id="SSF51120">
    <property type="entry name" value="beta-Roll"/>
    <property type="match status" value="8"/>
</dbReference>
<reference evidence="11" key="1">
    <citation type="journal article" date="2019" name="Int. J. Syst. Evol. Microbiol.">
        <title>The Global Catalogue of Microorganisms (GCM) 10K type strain sequencing project: providing services to taxonomists for standard genome sequencing and annotation.</title>
        <authorList>
            <consortium name="The Broad Institute Genomics Platform"/>
            <consortium name="The Broad Institute Genome Sequencing Center for Infectious Disease"/>
            <person name="Wu L."/>
            <person name="Ma J."/>
        </authorList>
    </citation>
    <scope>NUCLEOTIDE SEQUENCE [LARGE SCALE GENOMIC DNA]</scope>
    <source>
        <strain evidence="11">KCTC 52660</strain>
    </source>
</reference>
<evidence type="ECO:0000256" key="5">
    <source>
        <dbReference type="ARBA" id="ARBA00022801"/>
    </source>
</evidence>
<dbReference type="InterPro" id="IPR001818">
    <property type="entry name" value="Pept_M10_metallopeptidase"/>
</dbReference>
<dbReference type="Gene3D" id="3.40.390.10">
    <property type="entry name" value="Collagenase (Catalytic Domain)"/>
    <property type="match status" value="1"/>
</dbReference>
<dbReference type="PROSITE" id="PS00330">
    <property type="entry name" value="HEMOLYSIN_CALCIUM"/>
    <property type="match status" value="10"/>
</dbReference>
<feature type="domain" description="EF-hand" evidence="9">
    <location>
        <begin position="2754"/>
        <end position="2780"/>
    </location>
</feature>
<evidence type="ECO:0000313" key="11">
    <source>
        <dbReference type="Proteomes" id="UP001595386"/>
    </source>
</evidence>
<comment type="caution">
    <text evidence="10">The sequence shown here is derived from an EMBL/GenBank/DDBJ whole genome shotgun (WGS) entry which is preliminary data.</text>
</comment>
<evidence type="ECO:0000256" key="2">
    <source>
        <dbReference type="ARBA" id="ARBA00022525"/>
    </source>
</evidence>
<dbReference type="Pfam" id="PF00413">
    <property type="entry name" value="Peptidase_M10"/>
    <property type="match status" value="1"/>
</dbReference>
<keyword evidence="4" id="KW-0479">Metal-binding</keyword>
<dbReference type="GO" id="GO:0008237">
    <property type="term" value="F:metallopeptidase activity"/>
    <property type="evidence" value="ECO:0007669"/>
    <property type="project" value="UniProtKB-KW"/>
</dbReference>
<dbReference type="SUPFAM" id="SSF55486">
    <property type="entry name" value="Metalloproteases ('zincins'), catalytic domain"/>
    <property type="match status" value="1"/>
</dbReference>
<comment type="subcellular location">
    <subcellularLocation>
        <location evidence="1">Secreted</location>
    </subcellularLocation>
</comment>
<protein>
    <submittedName>
        <fullName evidence="10">Matrixin family metalloprotease</fullName>
        <ecNumber evidence="10">3.4.24.-</ecNumber>
    </submittedName>
</protein>
<dbReference type="InterPro" id="IPR018511">
    <property type="entry name" value="Hemolysin-typ_Ca-bd_CS"/>
</dbReference>
<dbReference type="RefSeq" id="WP_379761135.1">
    <property type="nucleotide sequence ID" value="NZ_JBHRSQ010000038.1"/>
</dbReference>
<evidence type="ECO:0000256" key="7">
    <source>
        <dbReference type="ARBA" id="ARBA00022837"/>
    </source>
</evidence>
<dbReference type="InterPro" id="IPR011049">
    <property type="entry name" value="Serralysin-like_metalloprot_C"/>
</dbReference>
<dbReference type="Proteomes" id="UP001595386">
    <property type="component" value="Unassembled WGS sequence"/>
</dbReference>
<dbReference type="PRINTS" id="PR00313">
    <property type="entry name" value="CABNDNGRPT"/>
</dbReference>
<accession>A0ABV7BBA0</accession>
<dbReference type="InterPro" id="IPR001343">
    <property type="entry name" value="Hemolysn_Ca-bd"/>
</dbReference>
<keyword evidence="3" id="KW-0645">Protease</keyword>
<feature type="region of interest" description="Disordered" evidence="8">
    <location>
        <begin position="1"/>
        <end position="26"/>
    </location>
</feature>
<feature type="compositionally biased region" description="Polar residues" evidence="8">
    <location>
        <begin position="10"/>
        <end position="21"/>
    </location>
</feature>
<dbReference type="EC" id="3.4.24.-" evidence="10"/>
<keyword evidence="2" id="KW-0964">Secreted</keyword>
<dbReference type="InterPro" id="IPR050557">
    <property type="entry name" value="RTX_toxin/Mannuronan_C5-epim"/>
</dbReference>
<dbReference type="Pfam" id="PF00353">
    <property type="entry name" value="HemolysinCabind"/>
    <property type="match status" value="22"/>
</dbReference>
<sequence>MTRAAAGQGVNDQGTDTQGANENKKAHTDITLPVTDWWRPRYPYRGFRRGGKSLRQRRQVGMGQSARSTHHGLEPLEPRFLLNGELTSLFGSGAFGDMATDAADGFLAFGNKLDDIISDLDEGFAGLPGMLTERFEVDSDTGDITGTETRPPKIAGLLGQALKRDPDSIDPDIPNDLGSLQEHEQDFSGDKYQNLAKRADYLYGYASGTVGSNGQWNGPDQDAVLATLDLDGDGMASWREAFDVLFVGNFLSVLDDFASAVDGGADMADATDDTVSALNSRTGAIAAESTSFDLFEEVVFTASETFNDLLSLESGGFTFAANDNDSPDFYTLGFSGNLMFGFAHTFQLDFGIVADQLGIEALTERFTSGGSLTPSTTPVQPEIDLTADLDIPLAFSFYLPEVGSDPDLLDLAPFRESFGLRAGTFVDDAPIQMTLSADQVPNGNLADLFINAGFLGLQATSGSTFTLDIVQEIDFTPASLPSTLGFDAVPLESDGGVLTAVDAVGDFNHPVEFELTFALDAWSGGTDTSTTAVAVDVAPPGDGETAQVVLETALAAQFEEALKVETIDGKLTISLNEENRSTLDPRFDGNDILIDLSESQVDDPTFISAFLLSVGVALPQRIGVAGAVGKTIDDLVSELDDLSGISAEKIMQDVADSETDPPEQEYAGQIRISSSSSESLYLVDEFSIDADGVVRLDELLTADAGDLFDLPAANEASFAFDLTFDVITGLERTTGSWGDIQIHFGSTIDSVVAGANPNITEFNIFDFSDNEDTGSLVQDRSGNWRMDYSAELDTDHPSLLETGLTQEVVDFNVVSANSVLGMLGQLRSWADSVADSAYLGNMDIPFADLVLGEVLGFNDLIQEALLFDQIGEEAGNTLNQISKLIAQAQIDGNIETLVPFTNVQELTARLNALGLLETASFSDGALDFAGSTATIWYDPAASGAHDPANAKLLVPLTLSRLGDRVSSAESPVDFLNRLEGGSESLLGPLELTFSASTIEVSVSESMNATLGILLGEGGNLNTNPELAELGVKPMDHLAVTGGAEVQTVQGRLSADASFQLRVGGGDWETITVTKLATSTNTTAQDLASDINAQLIGDFSVITAEVLNGRIVLVADAGVTSFDVNVQQTNTAFSEIGLASSRASNVAVALATQAEYELGSNGTVTIILNDGTGTGESITLTLLADDTTGNRTLSDLVSDLNALIGVNDGVIFTRSGNELILGSIAEGVHYLDVHFEDFTGLFGTDDISVKAGLLLQGGGEIASQYGRISGDANSIEVNYGAGTATISISQTETDELRSIAELVELLNDKLAVESVNEVEFVALGAKRLGIKALDNTVTEITITGATSLGFADDDSIDNSLRLSAAQTVTQYFGPSETAEFTITYNAGSGEQTVDIELSPDDTLKARTLYDLQRVLQDKLDTAFESRLINVGIDSGRLTFTASEASVFDSFAISTDVGGIGDQARDWLGLVEIETGFGNLDSNKDDLLIRTRSGEMFTVDLTGLTNIDGAITAINNAAGGKVTVAISSDNASLVLTDNTDDADVIEGGVFEVETLNGSRTARQLGIFSSGSADRQADVGDDTIYGDRIGSLGLSDRMSIEDDGRDLLQAQITLTLPDFAAEARLGFIGVGLEAGTPELTASFSLGLADPGTDASGYSLRQLLDAVRDDNITALGDFLDAPEIDVTAGDIAFDVAVLGEAGTAVAGLGLAGGEIVVRLMDFGGIVAGEFALPTIEIGKYETPGEPPSGFTSFDTFEQALQAVLGDLGSFAALDFSTFGAALESLRDIVDGFSDIGFLSEEIPILGVSVLDMVGIADDFAAGIEEILANPVATIQELEGRLTEALGLPSGAIGMLIDGDELILDIDFSRSFSEPINIQLDLLALGAAVPAGLTGEFGLYGAAGLAVSGAIDAKLSFGIDLESLIEVNGELGTPSVEVLYGENRTNLSGNLRATGDNLTFNAALGPLGAAVRDGTALIDFSFDLLDDSGNVKTDLGDIGEVSATLPVYFPTSSSYLGDILLGAGLSLDANGELTLTGTVGGGTDVLAFSDGFFDALDFANFDIFSSLPLMIDGFDLFLSSLQSLLQGQVLGVDIPFLGDSLADGATVIEDFRQDFVDPFREQVAEAPQRGLEIVQDLLFRSLWATTVLVKLDESAPADFAGLSLEQLFDPTDTDWIDIGALGGVLSGTYGANIDHYINADLTADGVQWNFVLGGSWSPDVAFDFDLGFPALGLDLDVDPEIILEWNLGLGFGLSTQQGAYFDVGRVDYTIDGEGVTAGVTAGAEIAEFQARAELAFGPTDTLTGRLGFLELEVSPNGDAFAIIDGKRELVGTGVFADFQVDLVNTGVSGSNKLAFFELGQLDANVTLEAGARLDVEGTVQFNDDILPSGTIAPLLPSIQTDFIFDWGNTADGPKTTDGDVVPLITASLASGLQFNFADSLNEIAFNDVKLNVGSFLTDLLGPIVGQIQQITGPLEPIIDVLTTPIPVISDLAGKPITLVDLAATFGEFNPGFIYAIADIIQLVNTIEGLGEGDAYITIGSFSVFDSGLNSAVSGSQLASGGFDLSGAWGEGESFLEGIAGFLSGEDGQDFISDFSTLLAGNSSDAAGTTNKLLTSGFGEGGGFDFPILNDPAQIFGLLVGRPAVLVTYDMPPFVLDFEYQQSFPVYGPIFAVITVGLGMQIDLAFGYDTQGFQTFADGNFENPLDLLGGFYISDRENPDGSGADVPELILTGEVFAGAEVNLGIGSAGVEGGIILTVNFDLYDPDRDGRVRLSELLSVMEFEARTGSPLLAPIAIFDISGDIAAQLRAYIKILTSKFTIDITPPIVLFEFSIPFDREPILATEAGDTLILNIGDSARLRLEGDTRDIGEHIIVEQTGADSVKVWSDQFGVPVNAAQTYSGIGKILVRGGEGNDFIDLSRVTSIAAEVHGGEGNDTIYLGGGNDLVYGGLGNDLIDATKNSGGGNNTIFGGRGDDIIHGGSGDDLIFGGTGTLRQVDVEVDGSTEDGLRINASASRDDGNNRITTGNGNNLVFGGGGDDIIIGGNLADILFGDGGQVTVTKSSPWTLHSVQYIDLGAGGNDRIFGGDGNDIIYGGPGDDILKGGEGDDTIYGNKGFDILFGDGSAFGINDSLSADPDFTFNDNETPLDGDDDFLEVIQWTFAGTSHGDNTLYGGTEDDLIFGGFGDSIIDGGKGSDTIFGDGGKVTYTADGIAISIESLVDESDTDPVSGTNTLIGGGEGGNIIFGGAGVDTIQGGGGPDLVFGGAGNDNIDGGDGPDVIFGDTGLVAYRNFGGETVHRLIGDDELPYDIKTIFNDSENNTFDLNPATVDLILALPNDINGDDTIVGGAGDDIIIGGGGDDHLYGDWEVDPGNLPATAPQGSDIVVGDWARLDFNSRRITAIQSLFAGDGEGGADTLYGNGGNDVLIGGSGGDTIHGVNGGTLTGNTFTANIVQVVTAFDNDPESLTYGEPITEPATGDDILVGDNALLTFAPAVGLHANGAALVTFGGYLTQVETTDTRNATGGIDTLYGDLGSNILIGGAEGDFIYGANGDDIILGDNGVVTFGSQSVDGKSFVFLDRVESVVTEDDDTDGFVGGVDHILGFTGSEIVLGGIAGDIIDGHEGDDILLGDNGLVKLISSWDVNTDAPGARLFLSGVVERIVTTDTENASGGVDTIKGGEGNDILLGGAQGDFLYGNLDIPLTDGQVVGDNLILGDNGELVFDTSNPDWVYLSMVRSLLGGDGVAAPSEYVGGVDTVEAGDGADIVIGGIAGDTLYGQKGSDILLGDNGRIELVSAANVVSGPGVLPYLGGTVSRIVTTDTENASGGADDIFGGEDSDILLGGAEGDTLYGDLDAPLINGQVVGNNLILGDNGELRFNNSDLEHVYLEFVQSWLGGTDFNGVLLDKPVDDSNFVGGADLIYAGDGDDIVLGGEDSDEIHGQMGNDILLGDNGQLDFESGKSPAGDVMTLGGVLRVLQTTDDHDDEGGQDLILGGFGNDIILGGVLGDLLFGEEGNDILLGDQGRLEWNEKEGDAGYRILDLVTTANPTLGGRDLIDGGADEDVIFGGTDSDLLFGGAGSDLMFGDHGELLPQQNTYEGGQAENFFAIDTGADDGGAGDLMFGGDGDDIMLGQQGNDVMYGGAGDDDMIGGHNVEGGIDELAGDTAAFEMLVGDLGTDAKVRNDSFNDLMDGGSGSDVMLGDNGTIWRTDDKTSQRHFQLVGGEMYAMPTTAGTEPDTDSGYPSLNLATEGGQGTDPNWSFGRTISLIDHDHDTQDAIGANRPYGDDLMAGGTDGDMLFGGLGDDVIQGDGSIEILGDFELGTLLAQWNILLTGWQADTDIRLGSLVTGLEGDDITPLLDSGEPGPHSIDLYVNDDQVTAGDNPILSLRFNVIERATDGDDYIEGNGGSDLIYGGLGQDDIIGGSSSLFGLDTAEQRPDTGDELYGGAGERLQRNEYISHNENFGDDGLAWQDRHGRDADVIMGDNANIYRLVGAGGLPLSFNFDTSRHLSAGEFFEARQFAHDTDPADIAAAWYDQAWILIQPRAFELLDYKAGYGDTYEGEGFGSNSGDDLIHGESGDDLIHGMAGHDAIFGGSEDDQITGGTGNDWISGGTGDDGILGDDGLILPSRNGQEERLFGVDAIDEDELNKVISTPGNIQLAVINQSHELKLAVRLFAFPGEGGGELATEGNDIIFGGLGNDWLHGGAGDDAISGAEALPGYYDGRLNWLLIAQQELWEDEGGNTLDPALVLWYADRAPINTGDILQYEGRRPGTGEFSLYDEHDPWRRTMLGSDGEWVKNAGWFEADGISGEAKTYLDLLITRLVDGKTEYLVGLNDDGDQVALFDFLLNFDPTEGPIDTRFDGDRATATDGDDRIFGDLGNDWLVGGTGRDHMYGGRGDDMLNMDDDHGSNFGDVSGKNSHPKFDGDNPLGNNLPDSYQSYADIVYGGAGRDRLILNTGADRAIDWVGEFNSYVVPFSPFGAFQISRSLQPQLQEFLYALSESDGADQWAPDHERHAEDQGNDRRIADLDGARNYEPYGELGLVLQKDADWQEQTGAPDDPQPGNFQGKRDVMRRELFQGDDIDALESSAFSVQSGDWTMGGGLYSVAAEATVGAVSILHLQDQLPNYLEILVDVSADRPRGGVKANAYILFDYQDSDDFKFAGIDISTNKLVIGQRIADEWRVLSDTNLQMRGGQIYELGLILNGNLATLIVDGRHEIGHAFGTDLLSDGYLALGSDNSASQFANYQVQSLPPLTTYEATWGFDGATHGLEETVGAWLLEEGWLRGSATAEPAMLFGSLPLGVAPYAALELEARLIAEGRSGFVYDYHDADDYKFALLDVEAGQLLMGYVAGKAAQISATLDVTLAGGEAYDLKLTLTGGQVLATLKVAGAEGEPTMQLAHVYYSQLNAGGWGLMVDANSGGEFAHFMARTNDVAYLQSDEALTAARPALGNIVSAAVPTEYDLDVLMAEAWKRLKAAHGDHLPDAMPDIDLEVVDLGGLRLAQVVQERILIDAQAAGHGWFIDATPDADGEFTLESEGTLRAGEGSDAHGRIDLLTVLMHELGHLAGLHHADDDGELMAETLEPGVRLLPVASDHDEHGHASAEPFPGQGGEKRSEKSSGLALGHELLLFDLRDGVIRGVMSAGGSHQSPSVAVSADRASELPDHAGEVIPVPPIDENPLGEDDDMEGFDFGSLNSAVLSKPLSLIGKFSSRLR</sequence>
<dbReference type="Gene3D" id="2.60.120.560">
    <property type="entry name" value="Exo-inulinase, domain 1"/>
    <property type="match status" value="2"/>
</dbReference>
<dbReference type="PROSITE" id="PS50222">
    <property type="entry name" value="EF_HAND_2"/>
    <property type="match status" value="1"/>
</dbReference>
<name>A0ABV7BBA0_9GAMM</name>
<gene>
    <name evidence="10" type="ORF">ACFODV_15750</name>
</gene>
<keyword evidence="11" id="KW-1185">Reference proteome</keyword>
<keyword evidence="6" id="KW-0862">Zinc</keyword>
<keyword evidence="5 10" id="KW-0378">Hydrolase</keyword>
<keyword evidence="10" id="KW-0482">Metalloprotease</keyword>
<organism evidence="10 11">
    <name type="scientific">Halomonas tibetensis</name>
    <dbReference type="NCBI Taxonomy" id="2259590"/>
    <lineage>
        <taxon>Bacteria</taxon>
        <taxon>Pseudomonadati</taxon>
        <taxon>Pseudomonadota</taxon>
        <taxon>Gammaproteobacteria</taxon>
        <taxon>Oceanospirillales</taxon>
        <taxon>Halomonadaceae</taxon>
        <taxon>Halomonas</taxon>
    </lineage>
</organism>
<evidence type="ECO:0000259" key="9">
    <source>
        <dbReference type="PROSITE" id="PS50222"/>
    </source>
</evidence>
<dbReference type="Gene3D" id="2.150.10.10">
    <property type="entry name" value="Serralysin-like metalloprotease, C-terminal"/>
    <property type="match status" value="6"/>
</dbReference>
<evidence type="ECO:0000256" key="3">
    <source>
        <dbReference type="ARBA" id="ARBA00022670"/>
    </source>
</evidence>
<dbReference type="PANTHER" id="PTHR38340:SF1">
    <property type="entry name" value="S-LAYER PROTEIN"/>
    <property type="match status" value="1"/>
</dbReference>
<feature type="region of interest" description="Disordered" evidence="8">
    <location>
        <begin position="5591"/>
        <end position="5614"/>
    </location>
</feature>
<proteinExistence type="predicted"/>
<evidence type="ECO:0000256" key="8">
    <source>
        <dbReference type="SAM" id="MobiDB-lite"/>
    </source>
</evidence>
<dbReference type="PANTHER" id="PTHR38340">
    <property type="entry name" value="S-LAYER PROTEIN"/>
    <property type="match status" value="1"/>
</dbReference>
<dbReference type="EMBL" id="JBHRSQ010000038">
    <property type="protein sequence ID" value="MFC2993475.1"/>
    <property type="molecule type" value="Genomic_DNA"/>
</dbReference>
<dbReference type="InterPro" id="IPR024079">
    <property type="entry name" value="MetalloPept_cat_dom_sf"/>
</dbReference>
<keyword evidence="7" id="KW-0106">Calcium</keyword>
<evidence type="ECO:0000256" key="1">
    <source>
        <dbReference type="ARBA" id="ARBA00004613"/>
    </source>
</evidence>
<evidence type="ECO:0000313" key="10">
    <source>
        <dbReference type="EMBL" id="MFC2993475.1"/>
    </source>
</evidence>
<evidence type="ECO:0000256" key="6">
    <source>
        <dbReference type="ARBA" id="ARBA00022833"/>
    </source>
</evidence>